<comment type="caution">
    <text evidence="5">The sequence shown here is derived from an EMBL/GenBank/DDBJ whole genome shotgun (WGS) entry which is preliminary data.</text>
</comment>
<dbReference type="PANTHER" id="PTHR33705:SF2">
    <property type="entry name" value="PHOSPHOCARRIER PROTEIN NPR"/>
    <property type="match status" value="1"/>
</dbReference>
<evidence type="ECO:0000256" key="1">
    <source>
        <dbReference type="ARBA" id="ARBA00004496"/>
    </source>
</evidence>
<dbReference type="CDD" id="cd00367">
    <property type="entry name" value="PTS-HPr_like"/>
    <property type="match status" value="1"/>
</dbReference>
<dbReference type="EMBL" id="JAJEPX010000003">
    <property type="protein sequence ID" value="MCC2175924.1"/>
    <property type="molecule type" value="Genomic_DNA"/>
</dbReference>
<keyword evidence="6" id="KW-1185">Reference proteome</keyword>
<dbReference type="InterPro" id="IPR035895">
    <property type="entry name" value="HPr-like_sf"/>
</dbReference>
<dbReference type="GO" id="GO:0005737">
    <property type="term" value="C:cytoplasm"/>
    <property type="evidence" value="ECO:0007669"/>
    <property type="project" value="UniProtKB-SubCell"/>
</dbReference>
<evidence type="ECO:0000313" key="5">
    <source>
        <dbReference type="EMBL" id="MCC2175924.1"/>
    </source>
</evidence>
<organism evidence="5 6">
    <name type="scientific">Agathobaculum butyriciproducens</name>
    <dbReference type="NCBI Taxonomy" id="1628085"/>
    <lineage>
        <taxon>Bacteria</taxon>
        <taxon>Bacillati</taxon>
        <taxon>Bacillota</taxon>
        <taxon>Clostridia</taxon>
        <taxon>Eubacteriales</taxon>
        <taxon>Butyricicoccaceae</taxon>
        <taxon>Agathobaculum</taxon>
    </lineage>
</organism>
<feature type="domain" description="HPr" evidence="4">
    <location>
        <begin position="1"/>
        <end position="85"/>
    </location>
</feature>
<keyword evidence="2" id="KW-0963">Cytoplasm</keyword>
<dbReference type="GeneID" id="98661278"/>
<dbReference type="AlphaFoldDB" id="A0AAW4VVC7"/>
<evidence type="ECO:0000256" key="3">
    <source>
        <dbReference type="ARBA" id="ARBA00022683"/>
    </source>
</evidence>
<dbReference type="PANTHER" id="PTHR33705">
    <property type="entry name" value="PHOSPHOCARRIER PROTEIN HPR"/>
    <property type="match status" value="1"/>
</dbReference>
<dbReference type="PRINTS" id="PR00107">
    <property type="entry name" value="PHOSPHOCPHPR"/>
</dbReference>
<evidence type="ECO:0000313" key="6">
    <source>
        <dbReference type="Proteomes" id="UP001298753"/>
    </source>
</evidence>
<dbReference type="PROSITE" id="PS51350">
    <property type="entry name" value="PTS_HPR_DOM"/>
    <property type="match status" value="1"/>
</dbReference>
<evidence type="ECO:0000256" key="2">
    <source>
        <dbReference type="ARBA" id="ARBA00022490"/>
    </source>
</evidence>
<comment type="subcellular location">
    <subcellularLocation>
        <location evidence="1">Cytoplasm</location>
    </subcellularLocation>
</comment>
<dbReference type="InterPro" id="IPR050399">
    <property type="entry name" value="HPr"/>
</dbReference>
<reference evidence="5 6" key="1">
    <citation type="submission" date="2021-10" db="EMBL/GenBank/DDBJ databases">
        <title>Anaerobic single-cell dispensing facilitates the cultivation of human gut bacteria.</title>
        <authorList>
            <person name="Afrizal A."/>
        </authorList>
    </citation>
    <scope>NUCLEOTIDE SEQUENCE [LARGE SCALE GENOMIC DNA]</scope>
    <source>
        <strain evidence="5 6">CLA-AA-H270</strain>
    </source>
</reference>
<dbReference type="Pfam" id="PF00381">
    <property type="entry name" value="PTS-HPr"/>
    <property type="match status" value="1"/>
</dbReference>
<name>A0AAW4VVC7_9FIRM</name>
<dbReference type="InterPro" id="IPR000032">
    <property type="entry name" value="HPr-like"/>
</dbReference>
<proteinExistence type="predicted"/>
<sequence>MKQFTITIQDKEGLHARPAGLLSKAAKGFQCAVTLTKGEKTADLKKIFAVMGLAVKGGDSITVACDGADEEAAAAALEKMFAEIK</sequence>
<dbReference type="SUPFAM" id="SSF55594">
    <property type="entry name" value="HPr-like"/>
    <property type="match status" value="1"/>
</dbReference>
<accession>A0AAW4VVC7</accession>
<dbReference type="NCBIfam" id="TIGR01003">
    <property type="entry name" value="PTS_HPr_family"/>
    <property type="match status" value="1"/>
</dbReference>
<dbReference type="GO" id="GO:0009401">
    <property type="term" value="P:phosphoenolpyruvate-dependent sugar phosphotransferase system"/>
    <property type="evidence" value="ECO:0007669"/>
    <property type="project" value="UniProtKB-KW"/>
</dbReference>
<evidence type="ECO:0000259" key="4">
    <source>
        <dbReference type="PROSITE" id="PS51350"/>
    </source>
</evidence>
<dbReference type="RefSeq" id="WP_110435592.1">
    <property type="nucleotide sequence ID" value="NZ_DBEZDI010000059.1"/>
</dbReference>
<dbReference type="Proteomes" id="UP001298753">
    <property type="component" value="Unassembled WGS sequence"/>
</dbReference>
<protein>
    <submittedName>
        <fullName evidence="5">HPr family phosphocarrier protein</fullName>
    </submittedName>
</protein>
<dbReference type="Gene3D" id="3.30.1340.10">
    <property type="entry name" value="HPr-like"/>
    <property type="match status" value="1"/>
</dbReference>
<keyword evidence="3" id="KW-0598">Phosphotransferase system</keyword>
<gene>
    <name evidence="5" type="ORF">LKD22_02050</name>
</gene>